<comment type="caution">
    <text evidence="11">The sequence shown here is derived from an EMBL/GenBank/DDBJ whole genome shotgun (WGS) entry which is preliminary data.</text>
</comment>
<evidence type="ECO:0000256" key="3">
    <source>
        <dbReference type="ARBA" id="ARBA00022676"/>
    </source>
</evidence>
<dbReference type="PANTHER" id="PTHR11214:SF319">
    <property type="entry name" value="HEXOSYLTRANSFERASE"/>
    <property type="match status" value="1"/>
</dbReference>
<keyword evidence="9" id="KW-0472">Membrane</keyword>
<dbReference type="OrthoDB" id="5512589at2759"/>
<dbReference type="PANTHER" id="PTHR11214">
    <property type="entry name" value="BETA-1,3-N-ACETYLGLUCOSAMINYLTRANSFERASE"/>
    <property type="match status" value="1"/>
</dbReference>
<keyword evidence="7" id="KW-1133">Transmembrane helix</keyword>
<reference evidence="11 12" key="2">
    <citation type="journal article" date="2019" name="G3 (Bethesda)">
        <title>Hybrid Assembly of the Genome of the Entomopathogenic Nematode Steinernema carpocapsae Identifies the X-Chromosome.</title>
        <authorList>
            <person name="Serra L."/>
            <person name="Macchietto M."/>
            <person name="Macias-Munoz A."/>
            <person name="McGill C.J."/>
            <person name="Rodriguez I.M."/>
            <person name="Rodriguez B."/>
            <person name="Murad R."/>
            <person name="Mortazavi A."/>
        </authorList>
    </citation>
    <scope>NUCLEOTIDE SEQUENCE [LARGE SCALE GENOMIC DNA]</scope>
    <source>
        <strain evidence="11 12">ALL</strain>
    </source>
</reference>
<comment type="subcellular location">
    <subcellularLocation>
        <location evidence="1 10">Golgi apparatus membrane</location>
        <topology evidence="1 10">Single-pass type II membrane protein</topology>
    </subcellularLocation>
</comment>
<gene>
    <name evidence="11" type="ORF">L596_023729</name>
</gene>
<dbReference type="Pfam" id="PF01762">
    <property type="entry name" value="Galactosyl_T"/>
    <property type="match status" value="1"/>
</dbReference>
<dbReference type="EMBL" id="AZBU02000008">
    <property type="protein sequence ID" value="TKR67602.1"/>
    <property type="molecule type" value="Genomic_DNA"/>
</dbReference>
<evidence type="ECO:0000313" key="11">
    <source>
        <dbReference type="EMBL" id="TKR67602.1"/>
    </source>
</evidence>
<dbReference type="Proteomes" id="UP000298663">
    <property type="component" value="Unassembled WGS sequence"/>
</dbReference>
<evidence type="ECO:0000256" key="1">
    <source>
        <dbReference type="ARBA" id="ARBA00004323"/>
    </source>
</evidence>
<dbReference type="InterPro" id="IPR002659">
    <property type="entry name" value="Glyco_trans_31"/>
</dbReference>
<dbReference type="STRING" id="34508.A0A4U5MES0"/>
<dbReference type="GO" id="GO:0006493">
    <property type="term" value="P:protein O-linked glycosylation"/>
    <property type="evidence" value="ECO:0007669"/>
    <property type="project" value="TreeGrafter"/>
</dbReference>
<dbReference type="AlphaFoldDB" id="A0A4U5MES0"/>
<dbReference type="EC" id="2.4.1.-" evidence="10"/>
<comment type="similarity">
    <text evidence="2 10">Belongs to the glycosyltransferase 31 family.</text>
</comment>
<keyword evidence="12" id="KW-1185">Reference proteome</keyword>
<evidence type="ECO:0000256" key="8">
    <source>
        <dbReference type="ARBA" id="ARBA00023034"/>
    </source>
</evidence>
<proteinExistence type="inferred from homology"/>
<keyword evidence="4" id="KW-0808">Transferase</keyword>
<keyword evidence="8 10" id="KW-0333">Golgi apparatus</keyword>
<evidence type="ECO:0000256" key="9">
    <source>
        <dbReference type="ARBA" id="ARBA00023136"/>
    </source>
</evidence>
<accession>A0A4U5MES0</accession>
<keyword evidence="3 10" id="KW-0328">Glycosyltransferase</keyword>
<reference evidence="11 12" key="1">
    <citation type="journal article" date="2015" name="Genome Biol.">
        <title>Comparative genomics of Steinernema reveals deeply conserved gene regulatory networks.</title>
        <authorList>
            <person name="Dillman A.R."/>
            <person name="Macchietto M."/>
            <person name="Porter C.F."/>
            <person name="Rogers A."/>
            <person name="Williams B."/>
            <person name="Antoshechkin I."/>
            <person name="Lee M.M."/>
            <person name="Goodwin Z."/>
            <person name="Lu X."/>
            <person name="Lewis E.E."/>
            <person name="Goodrich-Blair H."/>
            <person name="Stock S.P."/>
            <person name="Adams B.J."/>
            <person name="Sternberg P.W."/>
            <person name="Mortazavi A."/>
        </authorList>
    </citation>
    <scope>NUCLEOTIDE SEQUENCE [LARGE SCALE GENOMIC DNA]</scope>
    <source>
        <strain evidence="11 12">ALL</strain>
    </source>
</reference>
<dbReference type="GO" id="GO:0016758">
    <property type="term" value="F:hexosyltransferase activity"/>
    <property type="evidence" value="ECO:0007669"/>
    <property type="project" value="InterPro"/>
</dbReference>
<evidence type="ECO:0000256" key="6">
    <source>
        <dbReference type="ARBA" id="ARBA00022968"/>
    </source>
</evidence>
<evidence type="ECO:0000256" key="7">
    <source>
        <dbReference type="ARBA" id="ARBA00022989"/>
    </source>
</evidence>
<protein>
    <recommendedName>
        <fullName evidence="10">Hexosyltransferase</fullName>
        <ecNumber evidence="10">2.4.1.-</ecNumber>
    </recommendedName>
</protein>
<evidence type="ECO:0000256" key="10">
    <source>
        <dbReference type="RuleBase" id="RU363063"/>
    </source>
</evidence>
<keyword evidence="6" id="KW-0735">Signal-anchor</keyword>
<evidence type="ECO:0000256" key="5">
    <source>
        <dbReference type="ARBA" id="ARBA00022692"/>
    </source>
</evidence>
<organism evidence="11 12">
    <name type="scientific">Steinernema carpocapsae</name>
    <name type="common">Entomopathogenic nematode</name>
    <dbReference type="NCBI Taxonomy" id="34508"/>
    <lineage>
        <taxon>Eukaryota</taxon>
        <taxon>Metazoa</taxon>
        <taxon>Ecdysozoa</taxon>
        <taxon>Nematoda</taxon>
        <taxon>Chromadorea</taxon>
        <taxon>Rhabditida</taxon>
        <taxon>Tylenchina</taxon>
        <taxon>Panagrolaimomorpha</taxon>
        <taxon>Strongyloidoidea</taxon>
        <taxon>Steinernematidae</taxon>
        <taxon>Steinernema</taxon>
    </lineage>
</organism>
<sequence length="335" mass="38679">MRLQWVLRNFWKYAAVVSLFFLTVDIVFLRPKEVVRLSDSEQTQEILDSFSSPNVKNESAGQFLGKDWTIDIGTRRLFARKNPKCGKTVELLIGVISHANETQMRRDVRNSWASKTSYNTSFTQILFLVGRTENSTCTTAEALEFNDIIYVDVNESYYNLSMKTYALLRYQREFCLQARCTLKIDSDVVANVAGMERLCRSQNDTPVVTGHCKNEWLPLMREVESKYYVPRFIYAQDNYPPYCYGAAYMYSGHRVADPSSTRCPRRRSSARRTSAAFLKTRSSRDSLGRSWMSLFRTTSDSAFIRTTIRIGVLMARVQRRSSSTARRSRFPSGRK</sequence>
<evidence type="ECO:0000256" key="2">
    <source>
        <dbReference type="ARBA" id="ARBA00008661"/>
    </source>
</evidence>
<dbReference type="Gene3D" id="3.90.550.50">
    <property type="match status" value="1"/>
</dbReference>
<evidence type="ECO:0000313" key="12">
    <source>
        <dbReference type="Proteomes" id="UP000298663"/>
    </source>
</evidence>
<name>A0A4U5MES0_STECR</name>
<evidence type="ECO:0000256" key="4">
    <source>
        <dbReference type="ARBA" id="ARBA00022679"/>
    </source>
</evidence>
<keyword evidence="5" id="KW-0812">Transmembrane</keyword>
<dbReference type="GO" id="GO:0000139">
    <property type="term" value="C:Golgi membrane"/>
    <property type="evidence" value="ECO:0007669"/>
    <property type="project" value="UniProtKB-SubCell"/>
</dbReference>